<accession>A0ACC1R888</accession>
<comment type="caution">
    <text evidence="1">The sequence shown here is derived from an EMBL/GenBank/DDBJ whole genome shotgun (WGS) entry which is preliminary data.</text>
</comment>
<keyword evidence="2" id="KW-1185">Reference proteome</keyword>
<proteinExistence type="predicted"/>
<organism evidence="1 2">
    <name type="scientific">Lecanicillium saksenae</name>
    <dbReference type="NCBI Taxonomy" id="468837"/>
    <lineage>
        <taxon>Eukaryota</taxon>
        <taxon>Fungi</taxon>
        <taxon>Dikarya</taxon>
        <taxon>Ascomycota</taxon>
        <taxon>Pezizomycotina</taxon>
        <taxon>Sordariomycetes</taxon>
        <taxon>Hypocreomycetidae</taxon>
        <taxon>Hypocreales</taxon>
        <taxon>Cordycipitaceae</taxon>
        <taxon>Lecanicillium</taxon>
    </lineage>
</organism>
<evidence type="ECO:0000313" key="1">
    <source>
        <dbReference type="EMBL" id="KAJ3499411.1"/>
    </source>
</evidence>
<sequence length="147" mass="15893">MESRKHHGGAAAAFVRTAAVSGNTGEYVLPPDAVSIRSLTSRERLSSVHSRSTEIMSDFVVPGLKDQDRGEESTSDDASLDEEGDSLDDDECRSEESRSTSSSVDFIAPDWEMEDSECEAVDDDYEDGSDTDEEDGGHDGGHNDDVN</sequence>
<protein>
    <submittedName>
        <fullName evidence="1">Uncharacterized protein</fullName>
    </submittedName>
</protein>
<name>A0ACC1R888_9HYPO</name>
<evidence type="ECO:0000313" key="2">
    <source>
        <dbReference type="Proteomes" id="UP001148737"/>
    </source>
</evidence>
<reference evidence="1" key="1">
    <citation type="submission" date="2022-07" db="EMBL/GenBank/DDBJ databases">
        <title>Genome Sequence of Lecanicillium saksenae.</title>
        <authorList>
            <person name="Buettner E."/>
        </authorList>
    </citation>
    <scope>NUCLEOTIDE SEQUENCE</scope>
    <source>
        <strain evidence="1">VT-O1</strain>
    </source>
</reference>
<gene>
    <name evidence="1" type="ORF">NLG97_g340</name>
</gene>
<dbReference type="EMBL" id="JANAKD010000011">
    <property type="protein sequence ID" value="KAJ3499411.1"/>
    <property type="molecule type" value="Genomic_DNA"/>
</dbReference>
<dbReference type="Proteomes" id="UP001148737">
    <property type="component" value="Unassembled WGS sequence"/>
</dbReference>